<organism evidence="1 2">
    <name type="scientific">Photobacterium marinum</name>
    <dbReference type="NCBI Taxonomy" id="1056511"/>
    <lineage>
        <taxon>Bacteria</taxon>
        <taxon>Pseudomonadati</taxon>
        <taxon>Pseudomonadota</taxon>
        <taxon>Gammaproteobacteria</taxon>
        <taxon>Vibrionales</taxon>
        <taxon>Vibrionaceae</taxon>
        <taxon>Photobacterium</taxon>
    </lineage>
</organism>
<reference evidence="1 2" key="1">
    <citation type="submission" date="2012-12" db="EMBL/GenBank/DDBJ databases">
        <title>Genome Assembly of Photobacterium sp. AK15.</title>
        <authorList>
            <person name="Khatri I."/>
            <person name="Vaidya B."/>
            <person name="Srinivas T.N.R."/>
            <person name="Subramanian S."/>
            <person name="Pinnaka A."/>
        </authorList>
    </citation>
    <scope>NUCLEOTIDE SEQUENCE [LARGE SCALE GENOMIC DNA]</scope>
    <source>
        <strain evidence="1 2">AK15</strain>
    </source>
</reference>
<dbReference type="PATRIC" id="fig|1056511.3.peg.1475"/>
<sequence>MDIDKVIFNLLFCCFDGFEIKKSPRAFQIQKHPALSRIFYVLLLDG</sequence>
<evidence type="ECO:0000313" key="1">
    <source>
        <dbReference type="EMBL" id="ELR66947.1"/>
    </source>
</evidence>
<name>L8JHL9_9GAMM</name>
<keyword evidence="2" id="KW-1185">Reference proteome</keyword>
<gene>
    <name evidence="1" type="ORF">C942_04646</name>
</gene>
<dbReference type="Proteomes" id="UP000011134">
    <property type="component" value="Unassembled WGS sequence"/>
</dbReference>
<proteinExistence type="predicted"/>
<accession>L8JHL9</accession>
<protein>
    <submittedName>
        <fullName evidence="1">Uncharacterized protein</fullName>
    </submittedName>
</protein>
<comment type="caution">
    <text evidence="1">The sequence shown here is derived from an EMBL/GenBank/DDBJ whole genome shotgun (WGS) entry which is preliminary data.</text>
</comment>
<dbReference type="AlphaFoldDB" id="L8JHL9"/>
<dbReference type="EMBL" id="AMZO01000006">
    <property type="protein sequence ID" value="ELR66947.1"/>
    <property type="molecule type" value="Genomic_DNA"/>
</dbReference>
<evidence type="ECO:0000313" key="2">
    <source>
        <dbReference type="Proteomes" id="UP000011134"/>
    </source>
</evidence>